<evidence type="ECO:0000313" key="3">
    <source>
        <dbReference type="Proteomes" id="UP000647491"/>
    </source>
</evidence>
<dbReference type="RefSeq" id="WP_262427259.1">
    <property type="nucleotide sequence ID" value="NZ_JACRTJ010000013.1"/>
</dbReference>
<gene>
    <name evidence="2" type="ORF">H8708_05825</name>
</gene>
<sequence length="143" mass="15725">MTAALLILGALPFAVGRIQDWYMSANLNSSLPYGVISLAFLSAWVLLAFLMNGNGKRTKQIVIFLNLIAAFDLVLIGIQILVLHAYWLNGIGIWTQLFYLPVLNLGFCLTNWSHGVFPAYAAGFILMVGVTFAGCKLREKGTR</sequence>
<protein>
    <submittedName>
        <fullName evidence="2">Uncharacterized protein</fullName>
    </submittedName>
</protein>
<organism evidence="2 3">
    <name type="scientific">Enterocloster hominis</name>
    <name type="common">ex Liu et al. 2021</name>
    <dbReference type="NCBI Taxonomy" id="2763663"/>
    <lineage>
        <taxon>Bacteria</taxon>
        <taxon>Bacillati</taxon>
        <taxon>Bacillota</taxon>
        <taxon>Clostridia</taxon>
        <taxon>Lachnospirales</taxon>
        <taxon>Lachnospiraceae</taxon>
        <taxon>Enterocloster</taxon>
    </lineage>
</organism>
<reference evidence="2 3" key="1">
    <citation type="submission" date="2020-08" db="EMBL/GenBank/DDBJ databases">
        <title>Genome public.</title>
        <authorList>
            <person name="Liu C."/>
            <person name="Sun Q."/>
        </authorList>
    </citation>
    <scope>NUCLEOTIDE SEQUENCE [LARGE SCALE GENOMIC DNA]</scope>
    <source>
        <strain evidence="2 3">BX10</strain>
    </source>
</reference>
<feature type="transmembrane region" description="Helical" evidence="1">
    <location>
        <begin position="32"/>
        <end position="51"/>
    </location>
</feature>
<evidence type="ECO:0000313" key="2">
    <source>
        <dbReference type="EMBL" id="MBC8598754.1"/>
    </source>
</evidence>
<keyword evidence="1" id="KW-0812">Transmembrane</keyword>
<feature type="transmembrane region" description="Helical" evidence="1">
    <location>
        <begin position="63"/>
        <end position="87"/>
    </location>
</feature>
<comment type="caution">
    <text evidence="2">The sequence shown here is derived from an EMBL/GenBank/DDBJ whole genome shotgun (WGS) entry which is preliminary data.</text>
</comment>
<evidence type="ECO:0000256" key="1">
    <source>
        <dbReference type="SAM" id="Phobius"/>
    </source>
</evidence>
<keyword evidence="1" id="KW-1133">Transmembrane helix</keyword>
<dbReference type="EMBL" id="JACRTJ010000013">
    <property type="protein sequence ID" value="MBC8598754.1"/>
    <property type="molecule type" value="Genomic_DNA"/>
</dbReference>
<keyword evidence="1" id="KW-0472">Membrane</keyword>
<accession>A0ABR7NRP4</accession>
<proteinExistence type="predicted"/>
<name>A0ABR7NRP4_9FIRM</name>
<feature type="transmembrane region" description="Helical" evidence="1">
    <location>
        <begin position="117"/>
        <end position="135"/>
    </location>
</feature>
<dbReference type="Proteomes" id="UP000647491">
    <property type="component" value="Unassembled WGS sequence"/>
</dbReference>
<keyword evidence="3" id="KW-1185">Reference proteome</keyword>